<comment type="caution">
    <text evidence="6">The sequence shown here is derived from an EMBL/GenBank/DDBJ whole genome shotgun (WGS) entry which is preliminary data.</text>
</comment>
<evidence type="ECO:0000256" key="4">
    <source>
        <dbReference type="ARBA" id="ARBA00022840"/>
    </source>
</evidence>
<dbReference type="GO" id="GO:0000725">
    <property type="term" value="P:recombinational repair"/>
    <property type="evidence" value="ECO:0007669"/>
    <property type="project" value="TreeGrafter"/>
</dbReference>
<feature type="non-terminal residue" evidence="6">
    <location>
        <position position="365"/>
    </location>
</feature>
<reference evidence="6" key="1">
    <citation type="journal article" date="2015" name="Nature">
        <title>Complex archaea that bridge the gap between prokaryotes and eukaryotes.</title>
        <authorList>
            <person name="Spang A."/>
            <person name="Saw J.H."/>
            <person name="Jorgensen S.L."/>
            <person name="Zaremba-Niedzwiedzka K."/>
            <person name="Martijn J."/>
            <person name="Lind A.E."/>
            <person name="van Eijk R."/>
            <person name="Schleper C."/>
            <person name="Guy L."/>
            <person name="Ettema T.J."/>
        </authorList>
    </citation>
    <scope>NUCLEOTIDE SEQUENCE</scope>
</reference>
<dbReference type="Gene3D" id="1.10.486.10">
    <property type="entry name" value="PCRA, domain 4"/>
    <property type="match status" value="1"/>
</dbReference>
<dbReference type="SUPFAM" id="SSF52540">
    <property type="entry name" value="P-loop containing nucleoside triphosphate hydrolases"/>
    <property type="match status" value="2"/>
</dbReference>
<accession>A0A0F8Z8T4</accession>
<keyword evidence="3" id="KW-0347">Helicase</keyword>
<dbReference type="AlphaFoldDB" id="A0A0F8Z8T4"/>
<dbReference type="Gene3D" id="3.40.50.300">
    <property type="entry name" value="P-loop containing nucleotide triphosphate hydrolases"/>
    <property type="match status" value="2"/>
</dbReference>
<sequence length="365" mass="39998">QSIYRFRGARSEVFTDLCGRFGEARIALSRSFRTHPAGAAFVNHVFGRLMDDYEPITSARDESPPDASVEILLAECEDTSADGMAEAQAEVLAQRVAEMIGREKRVWDREAGQWREVRAGDVAILFARMTKSLQYERALQQRGVPYHVLSGSGFFQQQEIYDCVNALAAIDNPSDDVALFGVLRGGMFGLDDNVLAHVARAVRPPYFHRLIDPAVAKRLTGPQAEQLAFAHAVLARLGRIKDAIGPAGVLEALLGRTGYAATLLSGLNGPQRLGNVHRLLHAARSAHLAGDLSLADFVRRIGEFVLAESRHEQAAVTGEGEDVVRILTIHKAKGLEFPVVFIPDLNVGARGPDSRMLFRHDWGLT</sequence>
<evidence type="ECO:0000256" key="1">
    <source>
        <dbReference type="ARBA" id="ARBA00022741"/>
    </source>
</evidence>
<keyword evidence="2" id="KW-0378">Hydrolase</keyword>
<gene>
    <name evidence="6" type="ORF">LCGC14_3000420</name>
</gene>
<dbReference type="GO" id="GO:0043138">
    <property type="term" value="F:3'-5' DNA helicase activity"/>
    <property type="evidence" value="ECO:0007669"/>
    <property type="project" value="TreeGrafter"/>
</dbReference>
<evidence type="ECO:0000259" key="5">
    <source>
        <dbReference type="PROSITE" id="PS51217"/>
    </source>
</evidence>
<evidence type="ECO:0000313" key="6">
    <source>
        <dbReference type="EMBL" id="KKK62829.1"/>
    </source>
</evidence>
<keyword evidence="4" id="KW-0067">ATP-binding</keyword>
<dbReference type="InterPro" id="IPR000212">
    <property type="entry name" value="DNA_helicase_UvrD/REP"/>
</dbReference>
<feature type="non-terminal residue" evidence="6">
    <location>
        <position position="1"/>
    </location>
</feature>
<feature type="domain" description="UvrD-like helicase C-terminal" evidence="5">
    <location>
        <begin position="40"/>
        <end position="334"/>
    </location>
</feature>
<proteinExistence type="predicted"/>
<dbReference type="EMBL" id="LAZR01061808">
    <property type="protein sequence ID" value="KKK62829.1"/>
    <property type="molecule type" value="Genomic_DNA"/>
</dbReference>
<keyword evidence="1" id="KW-0547">Nucleotide-binding</keyword>
<dbReference type="Pfam" id="PF13361">
    <property type="entry name" value="UvrD_C"/>
    <property type="match status" value="2"/>
</dbReference>
<protein>
    <recommendedName>
        <fullName evidence="5">UvrD-like helicase C-terminal domain-containing protein</fullName>
    </recommendedName>
</protein>
<dbReference type="GO" id="GO:0003677">
    <property type="term" value="F:DNA binding"/>
    <property type="evidence" value="ECO:0007669"/>
    <property type="project" value="InterPro"/>
</dbReference>
<dbReference type="PANTHER" id="PTHR11070">
    <property type="entry name" value="UVRD / RECB / PCRA DNA HELICASE FAMILY MEMBER"/>
    <property type="match status" value="1"/>
</dbReference>
<dbReference type="GO" id="GO:0005524">
    <property type="term" value="F:ATP binding"/>
    <property type="evidence" value="ECO:0007669"/>
    <property type="project" value="UniProtKB-KW"/>
</dbReference>
<name>A0A0F8Z8T4_9ZZZZ</name>
<dbReference type="InterPro" id="IPR014017">
    <property type="entry name" value="DNA_helicase_UvrD-like_C"/>
</dbReference>
<dbReference type="PROSITE" id="PS51217">
    <property type="entry name" value="UVRD_HELICASE_CTER"/>
    <property type="match status" value="1"/>
</dbReference>
<evidence type="ECO:0000256" key="3">
    <source>
        <dbReference type="ARBA" id="ARBA00022806"/>
    </source>
</evidence>
<dbReference type="PANTHER" id="PTHR11070:SF2">
    <property type="entry name" value="ATP-DEPENDENT DNA HELICASE SRS2"/>
    <property type="match status" value="1"/>
</dbReference>
<dbReference type="GO" id="GO:0016787">
    <property type="term" value="F:hydrolase activity"/>
    <property type="evidence" value="ECO:0007669"/>
    <property type="project" value="UniProtKB-KW"/>
</dbReference>
<organism evidence="6">
    <name type="scientific">marine sediment metagenome</name>
    <dbReference type="NCBI Taxonomy" id="412755"/>
    <lineage>
        <taxon>unclassified sequences</taxon>
        <taxon>metagenomes</taxon>
        <taxon>ecological metagenomes</taxon>
    </lineage>
</organism>
<dbReference type="InterPro" id="IPR027417">
    <property type="entry name" value="P-loop_NTPase"/>
</dbReference>
<evidence type="ECO:0000256" key="2">
    <source>
        <dbReference type="ARBA" id="ARBA00022801"/>
    </source>
</evidence>